<evidence type="ECO:0008006" key="4">
    <source>
        <dbReference type="Google" id="ProtNLM"/>
    </source>
</evidence>
<dbReference type="GO" id="GO:0003676">
    <property type="term" value="F:nucleic acid binding"/>
    <property type="evidence" value="ECO:0007669"/>
    <property type="project" value="InterPro"/>
</dbReference>
<dbReference type="GO" id="GO:0008270">
    <property type="term" value="F:zinc ion binding"/>
    <property type="evidence" value="ECO:0007669"/>
    <property type="project" value="InterPro"/>
</dbReference>
<feature type="region of interest" description="Disordered" evidence="1">
    <location>
        <begin position="366"/>
        <end position="422"/>
    </location>
</feature>
<protein>
    <recommendedName>
        <fullName evidence="4">Retrotransposon Copia-like N-terminal domain-containing protein</fullName>
    </recommendedName>
</protein>
<dbReference type="SUPFAM" id="SSF57756">
    <property type="entry name" value="Retrovirus zinc finger-like domains"/>
    <property type="match status" value="1"/>
</dbReference>
<feature type="region of interest" description="Disordered" evidence="1">
    <location>
        <begin position="195"/>
        <end position="241"/>
    </location>
</feature>
<feature type="compositionally biased region" description="Low complexity" evidence="1">
    <location>
        <begin position="366"/>
        <end position="378"/>
    </location>
</feature>
<accession>A0AAD8M989</accession>
<evidence type="ECO:0000313" key="2">
    <source>
        <dbReference type="EMBL" id="KAK1364309.1"/>
    </source>
</evidence>
<dbReference type="PANTHER" id="PTHR47481:SF7">
    <property type="entry name" value="CCHC-TYPE DOMAIN-CONTAINING PROTEIN"/>
    <property type="match status" value="1"/>
</dbReference>
<dbReference type="Proteomes" id="UP001237642">
    <property type="component" value="Unassembled WGS sequence"/>
</dbReference>
<dbReference type="PANTHER" id="PTHR47481">
    <property type="match status" value="1"/>
</dbReference>
<sequence length="422" mass="46540">MAGDSSSTTTSVSPSAPSLPPSPIPGIPNLAQVVIKLNRSNYLLWKSQLLPILYGTDMLSMVDGTITAPSPTITQNTEIIPNSEYLTWKKKYQILLSWLYATLTPEVFAHVMSYLLFNSLSRTEILFGIVLDGLNLDYDVIVNSVQTMSTPPSFEELYSMFLNRKKRLEIYHQPSPQRESAALFVSNTCTHGIRPTPRDQGGFVTRDPGRGRNNYQNSYNNRSSNRGFYRGRGRGRSNRPPHFANTTCQICNKVGHSALTCRERHNYAQQPDDLPAAFSTMSFSPPSEIFPFAQLLSHGYLKPSMKIDEWVTPVELVRPMHHGLYLPPSLVPMSQTTPPLASTFPGSPVPHDNSDLPIPITLKSPIITTSPTPDTIPSQLTGPNTSPPVPNASSLVPSSHPVNEGGVEILSDKNKETDSLPE</sequence>
<organism evidence="2 3">
    <name type="scientific">Heracleum sosnowskyi</name>
    <dbReference type="NCBI Taxonomy" id="360622"/>
    <lineage>
        <taxon>Eukaryota</taxon>
        <taxon>Viridiplantae</taxon>
        <taxon>Streptophyta</taxon>
        <taxon>Embryophyta</taxon>
        <taxon>Tracheophyta</taxon>
        <taxon>Spermatophyta</taxon>
        <taxon>Magnoliopsida</taxon>
        <taxon>eudicotyledons</taxon>
        <taxon>Gunneridae</taxon>
        <taxon>Pentapetalae</taxon>
        <taxon>asterids</taxon>
        <taxon>campanulids</taxon>
        <taxon>Apiales</taxon>
        <taxon>Apiaceae</taxon>
        <taxon>Apioideae</taxon>
        <taxon>apioid superclade</taxon>
        <taxon>Tordylieae</taxon>
        <taxon>Tordyliinae</taxon>
        <taxon>Heracleum</taxon>
    </lineage>
</organism>
<feature type="compositionally biased region" description="Low complexity" evidence="1">
    <location>
        <begin position="211"/>
        <end position="228"/>
    </location>
</feature>
<evidence type="ECO:0000313" key="3">
    <source>
        <dbReference type="Proteomes" id="UP001237642"/>
    </source>
</evidence>
<feature type="compositionally biased region" description="Basic and acidic residues" evidence="1">
    <location>
        <begin position="410"/>
        <end position="422"/>
    </location>
</feature>
<feature type="compositionally biased region" description="Basic residues" evidence="1">
    <location>
        <begin position="229"/>
        <end position="239"/>
    </location>
</feature>
<feature type="compositionally biased region" description="Polar residues" evidence="1">
    <location>
        <begin position="391"/>
        <end position="401"/>
    </location>
</feature>
<feature type="region of interest" description="Disordered" evidence="1">
    <location>
        <begin position="1"/>
        <end position="20"/>
    </location>
</feature>
<name>A0AAD8M989_9APIA</name>
<feature type="compositionally biased region" description="Low complexity" evidence="1">
    <location>
        <begin position="1"/>
        <end position="16"/>
    </location>
</feature>
<reference evidence="2" key="2">
    <citation type="submission" date="2023-05" db="EMBL/GenBank/DDBJ databases">
        <authorList>
            <person name="Schelkunov M.I."/>
        </authorList>
    </citation>
    <scope>NUCLEOTIDE SEQUENCE</scope>
    <source>
        <strain evidence="2">Hsosn_3</strain>
        <tissue evidence="2">Leaf</tissue>
    </source>
</reference>
<evidence type="ECO:0000256" key="1">
    <source>
        <dbReference type="SAM" id="MobiDB-lite"/>
    </source>
</evidence>
<comment type="caution">
    <text evidence="2">The sequence shown here is derived from an EMBL/GenBank/DDBJ whole genome shotgun (WGS) entry which is preliminary data.</text>
</comment>
<dbReference type="InterPro" id="IPR036875">
    <property type="entry name" value="Znf_CCHC_sf"/>
</dbReference>
<reference evidence="2" key="1">
    <citation type="submission" date="2023-02" db="EMBL/GenBank/DDBJ databases">
        <title>Genome of toxic invasive species Heracleum sosnowskyi carries increased number of genes despite the absence of recent whole-genome duplications.</title>
        <authorList>
            <person name="Schelkunov M."/>
            <person name="Shtratnikova V."/>
            <person name="Makarenko M."/>
            <person name="Klepikova A."/>
            <person name="Omelchenko D."/>
            <person name="Novikova G."/>
            <person name="Obukhova E."/>
            <person name="Bogdanov V."/>
            <person name="Penin A."/>
            <person name="Logacheva M."/>
        </authorList>
    </citation>
    <scope>NUCLEOTIDE SEQUENCE</scope>
    <source>
        <strain evidence="2">Hsosn_3</strain>
        <tissue evidence="2">Leaf</tissue>
    </source>
</reference>
<keyword evidence="3" id="KW-1185">Reference proteome</keyword>
<dbReference type="EMBL" id="JAUIZM010000009">
    <property type="protein sequence ID" value="KAK1364309.1"/>
    <property type="molecule type" value="Genomic_DNA"/>
</dbReference>
<gene>
    <name evidence="2" type="ORF">POM88_039870</name>
</gene>
<proteinExistence type="predicted"/>
<dbReference type="AlphaFoldDB" id="A0AAD8M989"/>